<proteinExistence type="inferred from homology"/>
<dbReference type="InterPro" id="IPR039373">
    <property type="entry name" value="Peptidase_M28B"/>
</dbReference>
<keyword evidence="7" id="KW-1185">Reference proteome</keyword>
<keyword evidence="2" id="KW-1133">Transmembrane helix</keyword>
<dbReference type="OMA" id="QGSTEWV"/>
<keyword evidence="2" id="KW-0812">Transmembrane</keyword>
<feature type="domain" description="Peptidase M28" evidence="5">
    <location>
        <begin position="366"/>
        <end position="562"/>
    </location>
</feature>
<evidence type="ECO:0000256" key="1">
    <source>
        <dbReference type="ARBA" id="ARBA00005634"/>
    </source>
</evidence>
<feature type="domain" description="Transferrin receptor-like dimerisation" evidence="4">
    <location>
        <begin position="634"/>
        <end position="756"/>
    </location>
</feature>
<dbReference type="SUPFAM" id="SSF53187">
    <property type="entry name" value="Zn-dependent exopeptidases"/>
    <property type="match status" value="1"/>
</dbReference>
<evidence type="ECO:0000256" key="2">
    <source>
        <dbReference type="SAM" id="Phobius"/>
    </source>
</evidence>
<feature type="domain" description="PA" evidence="3">
    <location>
        <begin position="191"/>
        <end position="265"/>
    </location>
</feature>
<dbReference type="EMBL" id="KV453943">
    <property type="protein sequence ID" value="ODV71210.1"/>
    <property type="molecule type" value="Genomic_DNA"/>
</dbReference>
<dbReference type="Pfam" id="PF04389">
    <property type="entry name" value="Peptidase_M28"/>
    <property type="match status" value="1"/>
</dbReference>
<feature type="transmembrane region" description="Helical" evidence="2">
    <location>
        <begin position="40"/>
        <end position="59"/>
    </location>
</feature>
<evidence type="ECO:0000313" key="7">
    <source>
        <dbReference type="Proteomes" id="UP000094389"/>
    </source>
</evidence>
<dbReference type="Pfam" id="PF02225">
    <property type="entry name" value="PA"/>
    <property type="match status" value="1"/>
</dbReference>
<evidence type="ECO:0000259" key="3">
    <source>
        <dbReference type="Pfam" id="PF02225"/>
    </source>
</evidence>
<dbReference type="Pfam" id="PF04253">
    <property type="entry name" value="TFR_dimer"/>
    <property type="match status" value="1"/>
</dbReference>
<dbReference type="PANTHER" id="PTHR10404:SF46">
    <property type="entry name" value="VACUOLAR PROTEIN SORTING-ASSOCIATED PROTEIN 70"/>
    <property type="match status" value="1"/>
</dbReference>
<comment type="similarity">
    <text evidence="1">Belongs to the peptidase M28 family. M28B subfamily.</text>
</comment>
<evidence type="ECO:0000259" key="5">
    <source>
        <dbReference type="Pfam" id="PF04389"/>
    </source>
</evidence>
<dbReference type="AlphaFoldDB" id="A0A1E4RVD8"/>
<dbReference type="GeneID" id="30991086"/>
<dbReference type="PANTHER" id="PTHR10404">
    <property type="entry name" value="N-ACETYLATED-ALPHA-LINKED ACIDIC DIPEPTIDASE"/>
    <property type="match status" value="1"/>
</dbReference>
<dbReference type="STRING" id="983966.A0A1E4RVD8"/>
<reference evidence="6 7" key="1">
    <citation type="journal article" date="2016" name="Proc. Natl. Acad. Sci. U.S.A.">
        <title>Comparative genomics of biotechnologically important yeasts.</title>
        <authorList>
            <person name="Riley R."/>
            <person name="Haridas S."/>
            <person name="Wolfe K.H."/>
            <person name="Lopes M.R."/>
            <person name="Hittinger C.T."/>
            <person name="Goeker M."/>
            <person name="Salamov A.A."/>
            <person name="Wisecaver J.H."/>
            <person name="Long T.M."/>
            <person name="Calvey C.H."/>
            <person name="Aerts A.L."/>
            <person name="Barry K.W."/>
            <person name="Choi C."/>
            <person name="Clum A."/>
            <person name="Coughlan A.Y."/>
            <person name="Deshpande S."/>
            <person name="Douglass A.P."/>
            <person name="Hanson S.J."/>
            <person name="Klenk H.-P."/>
            <person name="LaButti K.M."/>
            <person name="Lapidus A."/>
            <person name="Lindquist E.A."/>
            <person name="Lipzen A.M."/>
            <person name="Meier-Kolthoff J.P."/>
            <person name="Ohm R.A."/>
            <person name="Otillar R.P."/>
            <person name="Pangilinan J.L."/>
            <person name="Peng Y."/>
            <person name="Rokas A."/>
            <person name="Rosa C.A."/>
            <person name="Scheuner C."/>
            <person name="Sibirny A.A."/>
            <person name="Slot J.C."/>
            <person name="Stielow J.B."/>
            <person name="Sun H."/>
            <person name="Kurtzman C.P."/>
            <person name="Blackwell M."/>
            <person name="Grigoriev I.V."/>
            <person name="Jeffries T.W."/>
        </authorList>
    </citation>
    <scope>NUCLEOTIDE SEQUENCE [LARGE SCALE GENOMIC DNA]</scope>
    <source>
        <strain evidence="7">ATCC 18201 / CBS 1600 / BCRC 20928 / JCM 3617 / NBRC 0987 / NRRL Y-1542</strain>
    </source>
</reference>
<gene>
    <name evidence="6" type="ORF">CYBJADRAFT_175345</name>
</gene>
<dbReference type="InterPro" id="IPR036757">
    <property type="entry name" value="TFR-like_dimer_dom_sf"/>
</dbReference>
<name>A0A1E4RVD8_CYBJN</name>
<evidence type="ECO:0000259" key="4">
    <source>
        <dbReference type="Pfam" id="PF04253"/>
    </source>
</evidence>
<organism evidence="6 7">
    <name type="scientific">Cyberlindnera jadinii (strain ATCC 18201 / CBS 1600 / BCRC 20928 / JCM 3617 / NBRC 0987 / NRRL Y-1542)</name>
    <name type="common">Torula yeast</name>
    <name type="synonym">Candida utilis</name>
    <dbReference type="NCBI Taxonomy" id="983966"/>
    <lineage>
        <taxon>Eukaryota</taxon>
        <taxon>Fungi</taxon>
        <taxon>Dikarya</taxon>
        <taxon>Ascomycota</taxon>
        <taxon>Saccharomycotina</taxon>
        <taxon>Saccharomycetes</taxon>
        <taxon>Phaffomycetales</taxon>
        <taxon>Phaffomycetaceae</taxon>
        <taxon>Cyberlindnera</taxon>
    </lineage>
</organism>
<dbReference type="Gene3D" id="3.50.30.30">
    <property type="match status" value="1"/>
</dbReference>
<sequence>MNSVASSHIYDNDQSSIVTAYHSIRDYVKERYPSLTTRKFLAAIVWSIVAVGIFNLIFLPRTSLGRDYRRLHFSALTKDETERLFLKALNEENNAGEQLRQYMKRQHLSGDGDEYVQYTMEQLRQYGLKPYKEVYYTWMTKHVESTVSVFDEQGSLVYSPSLLEVDPVSGVSSQGYHAYSGSGDVTAPYIFVNYGSLDDYRKLRNLGVDLKGKIHIIRTGKVSTALQVEHAESNGAVGVITYMDPSDDGKFTTKNGFEQYPDGPARNTSSVKRDTVLRYSQAPGDPTTIGFPSNRAVKRRKPHNLPKIPSIPMSADKITPILQRIPSSHDLNWTGDIEGFDYSCGPSNFTINLVNHNEAEVVPLKNIMYEIPGLLSEKVILGNHRDSLTMAGAADPGSGTAILLEISRAFGSLIKLGWRPLRTIVVASWDGSAHGMLGSTEYAESHEVDLQAHAIAYINLDAGVTGHNLDIVSNPLLDHFLIGASKNIPFNNYSDTKSLFDYWEESHLGSEKINRLGSGSDFTVFQHHLGIPSCNVGFHGDPNDSLPVNIGSSFDTLDWMERFVDPNYEYHGTMAKYLGFLALSLSEHEVIEYKVEHYAHEIKGYFNDLISIIPSSWWDRDVERGTSMSLAIDQVKYLIEQLLTVSTNFDRTAQLLQEQISVDYPWFQFYIKLRLAMNSKIIGNKAKDIDQMFLTNKGIKGRPWMKHLVFAPDRDTGDDVSLLPSLRESLADGEFDAFIASLQDIASALRRATKRLRL</sequence>
<protein>
    <submittedName>
        <fullName evidence="6">Zn-dependent exopeptidase</fullName>
    </submittedName>
</protein>
<evidence type="ECO:0000313" key="6">
    <source>
        <dbReference type="EMBL" id="ODV71210.1"/>
    </source>
</evidence>
<dbReference type="InterPro" id="IPR046450">
    <property type="entry name" value="PA_dom_sf"/>
</dbReference>
<dbReference type="SUPFAM" id="SSF47672">
    <property type="entry name" value="Transferrin receptor-like dimerisation domain"/>
    <property type="match status" value="1"/>
</dbReference>
<accession>A0A1E4RVD8</accession>
<dbReference type="OrthoDB" id="5841748at2759"/>
<dbReference type="FunFam" id="3.40.630.10:FF:000101">
    <property type="entry name" value="N-acetylated alpha-linked acidic dipeptidase like 1"/>
    <property type="match status" value="1"/>
</dbReference>
<dbReference type="InterPro" id="IPR007365">
    <property type="entry name" value="TFR-like_dimer_dom"/>
</dbReference>
<dbReference type="CDD" id="cd02121">
    <property type="entry name" value="PA_GCPII_like"/>
    <property type="match status" value="1"/>
</dbReference>
<dbReference type="InterPro" id="IPR007484">
    <property type="entry name" value="Peptidase_M28"/>
</dbReference>
<keyword evidence="2" id="KW-0472">Membrane</keyword>
<dbReference type="Gene3D" id="3.40.630.10">
    <property type="entry name" value="Zn peptidases"/>
    <property type="match status" value="1"/>
</dbReference>
<dbReference type="GO" id="GO:0004180">
    <property type="term" value="F:carboxypeptidase activity"/>
    <property type="evidence" value="ECO:0007669"/>
    <property type="project" value="TreeGrafter"/>
</dbReference>
<dbReference type="SUPFAM" id="SSF52025">
    <property type="entry name" value="PA domain"/>
    <property type="match status" value="1"/>
</dbReference>
<dbReference type="RefSeq" id="XP_020068249.1">
    <property type="nucleotide sequence ID" value="XM_020216690.1"/>
</dbReference>
<dbReference type="Gene3D" id="1.20.930.40">
    <property type="entry name" value="Transferrin receptor-like, dimerisation domain"/>
    <property type="match status" value="1"/>
</dbReference>
<dbReference type="InterPro" id="IPR003137">
    <property type="entry name" value="PA_domain"/>
</dbReference>
<dbReference type="Proteomes" id="UP000094389">
    <property type="component" value="Unassembled WGS sequence"/>
</dbReference>